<evidence type="ECO:0000256" key="3">
    <source>
        <dbReference type="ARBA" id="ARBA00022989"/>
    </source>
</evidence>
<dbReference type="VEuPathDB" id="FungiDB:PADG_06947"/>
<sequence>MSAVREAGVLGPVVALNIWTFIIEGWMYSKRIPAIEKYQVTIDPTITKEQFANKFPPHIRWIADNYNHLMEQPTQFYAIALAVALLHERRGSSADVAMAWTYVGLRVLHSLVQCSTNKIMRRFLIFVTSSAVLLGMTLNAARRPLELTFWQHSDEQPPVHRLPIRQVLLILT</sequence>
<comment type="caution">
    <text evidence="6">The sequence shown here is derived from an EMBL/GenBank/DDBJ whole genome shotgun (WGS) entry which is preliminary data.</text>
</comment>
<dbReference type="GO" id="GO:0016020">
    <property type="term" value="C:membrane"/>
    <property type="evidence" value="ECO:0007669"/>
    <property type="project" value="UniProtKB-SubCell"/>
</dbReference>
<evidence type="ECO:0000313" key="6">
    <source>
        <dbReference type="EMBL" id="ODH13882.1"/>
    </source>
</evidence>
<dbReference type="EMBL" id="LZYO01000406">
    <property type="protein sequence ID" value="ODH13882.1"/>
    <property type="molecule type" value="Genomic_DNA"/>
</dbReference>
<dbReference type="VEuPathDB" id="FungiDB:PABG_05306"/>
<name>A0A1D2J6C5_PARBR</name>
<dbReference type="InterPro" id="IPR001129">
    <property type="entry name" value="Membr-assoc_MAPEG"/>
</dbReference>
<dbReference type="Pfam" id="PF01124">
    <property type="entry name" value="MAPEG"/>
    <property type="match status" value="1"/>
</dbReference>
<feature type="transmembrane region" description="Helical" evidence="5">
    <location>
        <begin position="6"/>
        <end position="28"/>
    </location>
</feature>
<evidence type="ECO:0000256" key="4">
    <source>
        <dbReference type="ARBA" id="ARBA00023136"/>
    </source>
</evidence>
<evidence type="ECO:0000313" key="7">
    <source>
        <dbReference type="Proteomes" id="UP000242814"/>
    </source>
</evidence>
<keyword evidence="3 5" id="KW-1133">Transmembrane helix</keyword>
<dbReference type="AlphaFoldDB" id="A0A1D2J6C5"/>
<comment type="subcellular location">
    <subcellularLocation>
        <location evidence="1">Membrane</location>
    </subcellularLocation>
</comment>
<dbReference type="Gene3D" id="1.20.120.550">
    <property type="entry name" value="Membrane associated eicosanoid/glutathione metabolism-like domain"/>
    <property type="match status" value="1"/>
</dbReference>
<reference evidence="6 7" key="1">
    <citation type="submission" date="2016-06" db="EMBL/GenBank/DDBJ databases">
        <authorList>
            <person name="Kjaerup R.B."/>
            <person name="Dalgaard T.S."/>
            <person name="Juul-Madsen H.R."/>
        </authorList>
    </citation>
    <scope>NUCLEOTIDE SEQUENCE [LARGE SCALE GENOMIC DNA]</scope>
    <source>
        <strain evidence="6 7">Pb300</strain>
    </source>
</reference>
<keyword evidence="2 5" id="KW-0812">Transmembrane</keyword>
<evidence type="ECO:0000256" key="2">
    <source>
        <dbReference type="ARBA" id="ARBA00022692"/>
    </source>
</evidence>
<keyword evidence="4 5" id="KW-0472">Membrane</keyword>
<organism evidence="6 7">
    <name type="scientific">Paracoccidioides brasiliensis</name>
    <dbReference type="NCBI Taxonomy" id="121759"/>
    <lineage>
        <taxon>Eukaryota</taxon>
        <taxon>Fungi</taxon>
        <taxon>Dikarya</taxon>
        <taxon>Ascomycota</taxon>
        <taxon>Pezizomycotina</taxon>
        <taxon>Eurotiomycetes</taxon>
        <taxon>Eurotiomycetidae</taxon>
        <taxon>Onygenales</taxon>
        <taxon>Ajellomycetaceae</taxon>
        <taxon>Paracoccidioides</taxon>
    </lineage>
</organism>
<accession>A0A1D2J6C5</accession>
<gene>
    <name evidence="6" type="ORF">ACO22_06822</name>
</gene>
<dbReference type="InterPro" id="IPR023352">
    <property type="entry name" value="MAPEG-like_dom_sf"/>
</dbReference>
<evidence type="ECO:0000256" key="5">
    <source>
        <dbReference type="SAM" id="Phobius"/>
    </source>
</evidence>
<dbReference type="SUPFAM" id="SSF161084">
    <property type="entry name" value="MAPEG domain-like"/>
    <property type="match status" value="1"/>
</dbReference>
<protein>
    <submittedName>
        <fullName evidence="6">Uncharacterized protein</fullName>
    </submittedName>
</protein>
<proteinExistence type="predicted"/>
<evidence type="ECO:0000256" key="1">
    <source>
        <dbReference type="ARBA" id="ARBA00004370"/>
    </source>
</evidence>
<dbReference type="Proteomes" id="UP000242814">
    <property type="component" value="Unassembled WGS sequence"/>
</dbReference>